<dbReference type="PROSITE" id="PS51186">
    <property type="entry name" value="GNAT"/>
    <property type="match status" value="1"/>
</dbReference>
<dbReference type="InterPro" id="IPR016181">
    <property type="entry name" value="Acyl_CoA_acyltransferase"/>
</dbReference>
<reference evidence="3" key="1">
    <citation type="journal article" date="2019" name="Int. J. Syst. Evol. Microbiol.">
        <title>The Global Catalogue of Microorganisms (GCM) 10K type strain sequencing project: providing services to taxonomists for standard genome sequencing and annotation.</title>
        <authorList>
            <consortium name="The Broad Institute Genomics Platform"/>
            <consortium name="The Broad Institute Genome Sequencing Center for Infectious Disease"/>
            <person name="Wu L."/>
            <person name="Ma J."/>
        </authorList>
    </citation>
    <scope>NUCLEOTIDE SEQUENCE [LARGE SCALE GENOMIC DNA]</scope>
    <source>
        <strain evidence="3">JCM 17459</strain>
    </source>
</reference>
<dbReference type="Pfam" id="PF00583">
    <property type="entry name" value="Acetyltransf_1"/>
    <property type="match status" value="1"/>
</dbReference>
<dbReference type="SUPFAM" id="SSF55729">
    <property type="entry name" value="Acyl-CoA N-acyltransferases (Nat)"/>
    <property type="match status" value="2"/>
</dbReference>
<dbReference type="Gene3D" id="3.40.630.30">
    <property type="match status" value="1"/>
</dbReference>
<gene>
    <name evidence="2" type="ORF">GCM10022262_23770</name>
</gene>
<evidence type="ECO:0000259" key="1">
    <source>
        <dbReference type="PROSITE" id="PS51186"/>
    </source>
</evidence>
<dbReference type="InterPro" id="IPR000182">
    <property type="entry name" value="GNAT_dom"/>
</dbReference>
<organism evidence="2 3">
    <name type="scientific">Georgenia daeguensis</name>
    <dbReference type="NCBI Taxonomy" id="908355"/>
    <lineage>
        <taxon>Bacteria</taxon>
        <taxon>Bacillati</taxon>
        <taxon>Actinomycetota</taxon>
        <taxon>Actinomycetes</taxon>
        <taxon>Micrococcales</taxon>
        <taxon>Bogoriellaceae</taxon>
        <taxon>Georgenia</taxon>
    </lineage>
</organism>
<evidence type="ECO:0000313" key="2">
    <source>
        <dbReference type="EMBL" id="GAA4288017.1"/>
    </source>
</evidence>
<dbReference type="Proteomes" id="UP001499841">
    <property type="component" value="Unassembled WGS sequence"/>
</dbReference>
<feature type="domain" description="N-acetyltransferase" evidence="1">
    <location>
        <begin position="32"/>
        <end position="202"/>
    </location>
</feature>
<dbReference type="RefSeq" id="WP_345041395.1">
    <property type="nucleotide sequence ID" value="NZ_BAABBA010000010.1"/>
</dbReference>
<evidence type="ECO:0000313" key="3">
    <source>
        <dbReference type="Proteomes" id="UP001499841"/>
    </source>
</evidence>
<name>A0ABP8EVK3_9MICO</name>
<accession>A0ABP8EVK3</accession>
<dbReference type="EMBL" id="BAABBA010000010">
    <property type="protein sequence ID" value="GAA4288017.1"/>
    <property type="molecule type" value="Genomic_DNA"/>
</dbReference>
<dbReference type="CDD" id="cd04301">
    <property type="entry name" value="NAT_SF"/>
    <property type="match status" value="1"/>
</dbReference>
<protein>
    <recommendedName>
        <fullName evidence="1">N-acetyltransferase domain-containing protein</fullName>
    </recommendedName>
</protein>
<proteinExistence type="predicted"/>
<sequence length="390" mass="42578">MEEIRIVEVPRPPAADASPSPAVLARHEIFAEAMRAVLGHDDFADPPATLVADLAEQRHATKTLLVAVRDDAGAASRPEVRHVLGYARIALPRTDNRHLADVELVVRPAARRRGVGTALWRTVEERIRAAGRSAVTTWTSHPAEAPDGEEALVARTGVGRIPARDDAARFARSHGFTLEQGERQSTLHLPVDPAAVAAWRAEAQAAAGAAYRVVQWCDRTPERWEDALAELQRRMSVDVPLGGLDLREEDWDAQRVRDADEDLARKGRRYALSAVEHVPGGELVAFTQLAMPQARRDVVFQHNTLVHGEHRGRRLGLLVKAANLQLLAAVQPEARRVHTWNAGENGHMLAINERMGFVRASVEGAWQRRYDGGPAGARAVAAEQGAAATV</sequence>
<keyword evidence="3" id="KW-1185">Reference proteome</keyword>
<comment type="caution">
    <text evidence="2">The sequence shown here is derived from an EMBL/GenBank/DDBJ whole genome shotgun (WGS) entry which is preliminary data.</text>
</comment>